<comment type="caution">
    <text evidence="1">The sequence shown here is derived from an EMBL/GenBank/DDBJ whole genome shotgun (WGS) entry which is preliminary data.</text>
</comment>
<evidence type="ECO:0000313" key="2">
    <source>
        <dbReference type="Proteomes" id="UP000053707"/>
    </source>
</evidence>
<accession>A0A101AAW2</accession>
<gene>
    <name evidence="1" type="ORF">AU192_01360</name>
</gene>
<organism evidence="1 2">
    <name type="scientific">Mycobacterium lehmannii</name>
    <dbReference type="NCBI Taxonomy" id="2048550"/>
    <lineage>
        <taxon>Bacteria</taxon>
        <taxon>Bacillati</taxon>
        <taxon>Actinomycetota</taxon>
        <taxon>Actinomycetes</taxon>
        <taxon>Mycobacteriales</taxon>
        <taxon>Mycobacteriaceae</taxon>
        <taxon>Mycobacterium</taxon>
    </lineage>
</organism>
<reference evidence="1 2" key="1">
    <citation type="submission" date="2016-01" db="EMBL/GenBank/DDBJ databases">
        <authorList>
            <consortium name="TB Trials Study Group"/>
            <person name="Sutton G."/>
            <person name="Brinkac L."/>
            <person name="Sanka R."/>
            <person name="Adams M."/>
            <person name="Lau E.L."/>
            <person name="Macaden R."/>
            <person name="Grewal H.M.S."/>
        </authorList>
    </citation>
    <scope>NUCLEOTIDE SEQUENCE [LARGE SCALE GENOMIC DNA]</scope>
    <source>
        <strain evidence="1 2">IS-1744</strain>
    </source>
</reference>
<keyword evidence="2" id="KW-1185">Reference proteome</keyword>
<proteinExistence type="predicted"/>
<evidence type="ECO:0000313" key="1">
    <source>
        <dbReference type="EMBL" id="KUI19631.1"/>
    </source>
</evidence>
<dbReference type="Proteomes" id="UP000053707">
    <property type="component" value="Unassembled WGS sequence"/>
</dbReference>
<dbReference type="AlphaFoldDB" id="A0A101AAW2"/>
<dbReference type="PROSITE" id="PS51257">
    <property type="entry name" value="PROKAR_LIPOPROTEIN"/>
    <property type="match status" value="1"/>
</dbReference>
<sequence>MKIRGIEGMSIAAVALSCTLVGIGLGVGVADAKPMEREHQRYCAKIVKDYETTARIYRDYHKRYGPNDALTIQASSNYSRAAEAYASSPC</sequence>
<dbReference type="EMBL" id="LQIR01000005">
    <property type="protein sequence ID" value="KUI19631.1"/>
    <property type="molecule type" value="Genomic_DNA"/>
</dbReference>
<name>A0A101AAW2_9MYCO</name>
<protein>
    <submittedName>
        <fullName evidence="1">Uncharacterized protein</fullName>
    </submittedName>
</protein>